<reference evidence="2 3" key="1">
    <citation type="submission" date="2018-04" db="EMBL/GenBank/DDBJ databases">
        <title>WGS assembly of Panicum hallii var. hallii HAL2.</title>
        <authorList>
            <person name="Lovell J."/>
            <person name="Jenkins J."/>
            <person name="Lowry D."/>
            <person name="Mamidi S."/>
            <person name="Sreedasyam A."/>
            <person name="Weng X."/>
            <person name="Barry K."/>
            <person name="Bonette J."/>
            <person name="Campitelli B."/>
            <person name="Daum C."/>
            <person name="Gordon S."/>
            <person name="Gould B."/>
            <person name="Lipzen A."/>
            <person name="MacQueen A."/>
            <person name="Palacio-Mejia J."/>
            <person name="Plott C."/>
            <person name="Shakirov E."/>
            <person name="Shu S."/>
            <person name="Yoshinaga Y."/>
            <person name="Zane M."/>
            <person name="Rokhsar D."/>
            <person name="Grimwood J."/>
            <person name="Schmutz J."/>
            <person name="Juenger T."/>
        </authorList>
    </citation>
    <scope>NUCLEOTIDE SEQUENCE [LARGE SCALE GENOMIC DNA]</scope>
    <source>
        <strain evidence="3">cv. HAL2</strain>
    </source>
</reference>
<sequence length="78" mass="8581">MWGASLNFSSFSLLLQGVMDLGFGSWGHWLLGCGLHRRFPAQIAGLKITDKCSKTAIAGLLLWFNTPVAALLLLFSKW</sequence>
<feature type="transmembrane region" description="Helical" evidence="1">
    <location>
        <begin position="12"/>
        <end position="35"/>
    </location>
</feature>
<keyword evidence="1" id="KW-0472">Membrane</keyword>
<evidence type="ECO:0000313" key="2">
    <source>
        <dbReference type="EMBL" id="PUZ70189.1"/>
    </source>
</evidence>
<keyword evidence="1" id="KW-1133">Transmembrane helix</keyword>
<name>A0A2T7EQU5_9POAL</name>
<feature type="transmembrane region" description="Helical" evidence="1">
    <location>
        <begin position="56"/>
        <end position="75"/>
    </location>
</feature>
<accession>A0A2T7EQU5</accession>
<organism evidence="2 3">
    <name type="scientific">Panicum hallii var. hallii</name>
    <dbReference type="NCBI Taxonomy" id="1504633"/>
    <lineage>
        <taxon>Eukaryota</taxon>
        <taxon>Viridiplantae</taxon>
        <taxon>Streptophyta</taxon>
        <taxon>Embryophyta</taxon>
        <taxon>Tracheophyta</taxon>
        <taxon>Spermatophyta</taxon>
        <taxon>Magnoliopsida</taxon>
        <taxon>Liliopsida</taxon>
        <taxon>Poales</taxon>
        <taxon>Poaceae</taxon>
        <taxon>PACMAD clade</taxon>
        <taxon>Panicoideae</taxon>
        <taxon>Panicodae</taxon>
        <taxon>Paniceae</taxon>
        <taxon>Panicinae</taxon>
        <taxon>Panicum</taxon>
        <taxon>Panicum sect. Panicum</taxon>
    </lineage>
</organism>
<dbReference type="Proteomes" id="UP000244336">
    <property type="component" value="Chromosome 2"/>
</dbReference>
<keyword evidence="3" id="KW-1185">Reference proteome</keyword>
<evidence type="ECO:0000256" key="1">
    <source>
        <dbReference type="SAM" id="Phobius"/>
    </source>
</evidence>
<dbReference type="AlphaFoldDB" id="A0A2T7EQU5"/>
<gene>
    <name evidence="2" type="ORF">GQ55_2G206600</name>
</gene>
<protein>
    <submittedName>
        <fullName evidence="2">Uncharacterized protein</fullName>
    </submittedName>
</protein>
<dbReference type="EMBL" id="CM009750">
    <property type="protein sequence ID" value="PUZ70189.1"/>
    <property type="molecule type" value="Genomic_DNA"/>
</dbReference>
<evidence type="ECO:0000313" key="3">
    <source>
        <dbReference type="Proteomes" id="UP000244336"/>
    </source>
</evidence>
<proteinExistence type="predicted"/>
<dbReference type="Gramene" id="PUZ70189">
    <property type="protein sequence ID" value="PUZ70189"/>
    <property type="gene ID" value="GQ55_2G206600"/>
</dbReference>
<keyword evidence="1" id="KW-0812">Transmembrane</keyword>